<gene>
    <name evidence="1" type="ORF">RM779_05750</name>
</gene>
<keyword evidence="2" id="KW-1185">Reference proteome</keyword>
<proteinExistence type="predicted"/>
<reference evidence="2" key="1">
    <citation type="submission" date="2023-07" db="EMBL/GenBank/DDBJ databases">
        <title>30 novel species of actinomycetes from the DSMZ collection.</title>
        <authorList>
            <person name="Nouioui I."/>
        </authorList>
    </citation>
    <scope>NUCLEOTIDE SEQUENCE [LARGE SCALE GENOMIC DNA]</scope>
    <source>
        <strain evidence="2">DSM 41886</strain>
    </source>
</reference>
<evidence type="ECO:0000313" key="2">
    <source>
        <dbReference type="Proteomes" id="UP001183615"/>
    </source>
</evidence>
<dbReference type="EMBL" id="JAVREV010000002">
    <property type="protein sequence ID" value="MDT0442105.1"/>
    <property type="molecule type" value="Genomic_DNA"/>
</dbReference>
<protein>
    <submittedName>
        <fullName evidence="1">Uncharacterized protein</fullName>
    </submittedName>
</protein>
<organism evidence="1 2">
    <name type="scientific">Streptomyces johnsoniae</name>
    <dbReference type="NCBI Taxonomy" id="3075532"/>
    <lineage>
        <taxon>Bacteria</taxon>
        <taxon>Bacillati</taxon>
        <taxon>Actinomycetota</taxon>
        <taxon>Actinomycetes</taxon>
        <taxon>Kitasatosporales</taxon>
        <taxon>Streptomycetaceae</taxon>
        <taxon>Streptomyces</taxon>
    </lineage>
</organism>
<accession>A0ABU2RZG3</accession>
<evidence type="ECO:0000313" key="1">
    <source>
        <dbReference type="EMBL" id="MDT0442105.1"/>
    </source>
</evidence>
<dbReference type="Proteomes" id="UP001183615">
    <property type="component" value="Unassembled WGS sequence"/>
</dbReference>
<name>A0ABU2RZG3_9ACTN</name>
<comment type="caution">
    <text evidence="1">The sequence shown here is derived from an EMBL/GenBank/DDBJ whole genome shotgun (WGS) entry which is preliminary data.</text>
</comment>
<sequence length="57" mass="6070">MYDQGEQQGPAAPEHHVVLAERGPFIAPRCSCGWSGPARRSRPLARAEAAAHIAHPG</sequence>
<dbReference type="RefSeq" id="WP_311616419.1">
    <property type="nucleotide sequence ID" value="NZ_JAVREV010000002.1"/>
</dbReference>